<organism evidence="1 2">
    <name type="scientific">Collybia nuda</name>
    <dbReference type="NCBI Taxonomy" id="64659"/>
    <lineage>
        <taxon>Eukaryota</taxon>
        <taxon>Fungi</taxon>
        <taxon>Dikarya</taxon>
        <taxon>Basidiomycota</taxon>
        <taxon>Agaricomycotina</taxon>
        <taxon>Agaricomycetes</taxon>
        <taxon>Agaricomycetidae</taxon>
        <taxon>Agaricales</taxon>
        <taxon>Tricholomatineae</taxon>
        <taxon>Clitocybaceae</taxon>
        <taxon>Collybia</taxon>
    </lineage>
</organism>
<comment type="caution">
    <text evidence="1">The sequence shown here is derived from an EMBL/GenBank/DDBJ whole genome shotgun (WGS) entry which is preliminary data.</text>
</comment>
<dbReference type="EMBL" id="MU150357">
    <property type="protein sequence ID" value="KAF9457831.1"/>
    <property type="molecule type" value="Genomic_DNA"/>
</dbReference>
<dbReference type="InterPro" id="IPR032675">
    <property type="entry name" value="LRR_dom_sf"/>
</dbReference>
<evidence type="ECO:0008006" key="3">
    <source>
        <dbReference type="Google" id="ProtNLM"/>
    </source>
</evidence>
<dbReference type="Proteomes" id="UP000807353">
    <property type="component" value="Unassembled WGS sequence"/>
</dbReference>
<dbReference type="OrthoDB" id="3071584at2759"/>
<gene>
    <name evidence="1" type="ORF">BDZ94DRAFT_1313836</name>
</gene>
<evidence type="ECO:0000313" key="1">
    <source>
        <dbReference type="EMBL" id="KAF9457831.1"/>
    </source>
</evidence>
<protein>
    <recommendedName>
        <fullName evidence="3">F-box domain-containing protein</fullName>
    </recommendedName>
</protein>
<accession>A0A9P5XY99</accession>
<sequence>MRTVLPYDVWLCVAEFLERATLRRLMSVNHAFFDAVLNIQYRDIDIYNLDKGNIHILQRLRDPYIGSRVRTLRLVPKDLLRDRPPVKPRRMISRVKRAAAKLGVISPRKGPAFGATGDLANSLISIFENMDGLVAFELCSWSNEVLSQNACVVMMSTWPMFQSRLSVLTLDLSVQSIGQLLSPLVIFRRLEVLSIQVSNYHDTSDVRCMKIISSVLLPFVNNHQPTLTSFAFSDVGAPKLDASPLLLGMGYFPRLKKISVVYVETTKGVEGIWHILGLHAEGLEEIHITRRSVVGMPLYKGPAFLRHPSFDLTLSVSLQEPFGLANLKFIGAPITSLRLTCRTYHYMDVCNILGALDKYTKIRCVSMELDFVSPQVIDLFAKKMPHLCRLRLAVGFYAVVGDESVGIKAQEKMFCEEMSKRQYPDWKLQTFELGLFGVTSAVCDAALFRVLPQIRTRSLKY</sequence>
<dbReference type="Gene3D" id="3.80.10.10">
    <property type="entry name" value="Ribonuclease Inhibitor"/>
    <property type="match status" value="1"/>
</dbReference>
<name>A0A9P5XY99_9AGAR</name>
<keyword evidence="2" id="KW-1185">Reference proteome</keyword>
<proteinExistence type="predicted"/>
<reference evidence="1" key="1">
    <citation type="submission" date="2020-11" db="EMBL/GenBank/DDBJ databases">
        <authorList>
            <consortium name="DOE Joint Genome Institute"/>
            <person name="Ahrendt S."/>
            <person name="Riley R."/>
            <person name="Andreopoulos W."/>
            <person name="Labutti K."/>
            <person name="Pangilinan J."/>
            <person name="Ruiz-Duenas F.J."/>
            <person name="Barrasa J.M."/>
            <person name="Sanchez-Garcia M."/>
            <person name="Camarero S."/>
            <person name="Miyauchi S."/>
            <person name="Serrano A."/>
            <person name="Linde D."/>
            <person name="Babiker R."/>
            <person name="Drula E."/>
            <person name="Ayuso-Fernandez I."/>
            <person name="Pacheco R."/>
            <person name="Padilla G."/>
            <person name="Ferreira P."/>
            <person name="Barriuso J."/>
            <person name="Kellner H."/>
            <person name="Castanera R."/>
            <person name="Alfaro M."/>
            <person name="Ramirez L."/>
            <person name="Pisabarro A.G."/>
            <person name="Kuo A."/>
            <person name="Tritt A."/>
            <person name="Lipzen A."/>
            <person name="He G."/>
            <person name="Yan M."/>
            <person name="Ng V."/>
            <person name="Cullen D."/>
            <person name="Martin F."/>
            <person name="Rosso M.-N."/>
            <person name="Henrissat B."/>
            <person name="Hibbett D."/>
            <person name="Martinez A.T."/>
            <person name="Grigoriev I.V."/>
        </authorList>
    </citation>
    <scope>NUCLEOTIDE SEQUENCE</scope>
    <source>
        <strain evidence="1">CBS 247.69</strain>
    </source>
</reference>
<dbReference type="AlphaFoldDB" id="A0A9P5XY99"/>
<evidence type="ECO:0000313" key="2">
    <source>
        <dbReference type="Proteomes" id="UP000807353"/>
    </source>
</evidence>